<protein>
    <recommendedName>
        <fullName evidence="3">Core-binding (CB) domain-containing protein</fullName>
    </recommendedName>
</protein>
<dbReference type="Proteomes" id="UP001355653">
    <property type="component" value="Unassembled WGS sequence"/>
</dbReference>
<dbReference type="InterPro" id="IPR010998">
    <property type="entry name" value="Integrase_recombinase_N"/>
</dbReference>
<sequence length="251" mass="29424">MSLNRYYHIYCPEGVVSKYSLLVIDPDEETFLPLTDFYSDLLGRVGNKTALSYLTSMESFFSWLDKYGKYQEQQVKWNDPPERIREVVQDYLYSELSCKVMDKDNYRLVNLTNKSPNTVMRSLSAIKAFYKSMIRLKSYPYPNPLLYIENVLRELEEPVEGVRKDKPRLPAAAGTEVPIHQHRRLTDSYFKVVNEEWVPLIIGDWDLPFKVYNAGKAIGWTLRDEIVTRLLFETGARVTEILELTFGDYRM</sequence>
<reference evidence="4 5" key="1">
    <citation type="submission" date="2023-03" db="EMBL/GenBank/DDBJ databases">
        <title>Bacillus Genome Sequencing.</title>
        <authorList>
            <person name="Dunlap C."/>
        </authorList>
    </citation>
    <scope>NUCLEOTIDE SEQUENCE [LARGE SCALE GENOMIC DNA]</scope>
    <source>
        <strain evidence="4 5">NRS-1351</strain>
    </source>
</reference>
<gene>
    <name evidence="4" type="ORF">P5G65_23690</name>
</gene>
<comment type="caution">
    <text evidence="4">The sequence shown here is derived from an EMBL/GenBank/DDBJ whole genome shotgun (WGS) entry which is preliminary data.</text>
</comment>
<keyword evidence="1 2" id="KW-0238">DNA-binding</keyword>
<evidence type="ECO:0000256" key="2">
    <source>
        <dbReference type="PROSITE-ProRule" id="PRU01248"/>
    </source>
</evidence>
<dbReference type="EMBL" id="JAROBY010000041">
    <property type="protein sequence ID" value="MEB4796907.1"/>
    <property type="molecule type" value="Genomic_DNA"/>
</dbReference>
<accession>A0ABU6DJB0</accession>
<dbReference type="PROSITE" id="PS51900">
    <property type="entry name" value="CB"/>
    <property type="match status" value="1"/>
</dbReference>
<evidence type="ECO:0000259" key="3">
    <source>
        <dbReference type="PROSITE" id="PS51900"/>
    </source>
</evidence>
<keyword evidence="5" id="KW-1185">Reference proteome</keyword>
<proteinExistence type="predicted"/>
<name>A0ABU6DJB0_9BACL</name>
<feature type="domain" description="Core-binding (CB)" evidence="3">
    <location>
        <begin position="29"/>
        <end position="134"/>
    </location>
</feature>
<evidence type="ECO:0000313" key="4">
    <source>
        <dbReference type="EMBL" id="MEB4796907.1"/>
    </source>
</evidence>
<dbReference type="InterPro" id="IPR044068">
    <property type="entry name" value="CB"/>
</dbReference>
<evidence type="ECO:0000313" key="5">
    <source>
        <dbReference type="Proteomes" id="UP001355653"/>
    </source>
</evidence>
<evidence type="ECO:0000256" key="1">
    <source>
        <dbReference type="ARBA" id="ARBA00023125"/>
    </source>
</evidence>
<organism evidence="4 5">
    <name type="scientific">Paenibacillus chondroitinus</name>
    <dbReference type="NCBI Taxonomy" id="59842"/>
    <lineage>
        <taxon>Bacteria</taxon>
        <taxon>Bacillati</taxon>
        <taxon>Bacillota</taxon>
        <taxon>Bacilli</taxon>
        <taxon>Bacillales</taxon>
        <taxon>Paenibacillaceae</taxon>
        <taxon>Paenibacillus</taxon>
    </lineage>
</organism>
<dbReference type="Gene3D" id="1.10.150.130">
    <property type="match status" value="1"/>
</dbReference>
<dbReference type="RefSeq" id="WP_127455161.1">
    <property type="nucleotide sequence ID" value="NZ_JAROBY010000041.1"/>
</dbReference>